<evidence type="ECO:0000313" key="1">
    <source>
        <dbReference type="EMBL" id="GAG41339.1"/>
    </source>
</evidence>
<dbReference type="AlphaFoldDB" id="X0XDS1"/>
<proteinExistence type="predicted"/>
<dbReference type="EMBL" id="BARS01041041">
    <property type="protein sequence ID" value="GAG41339.1"/>
    <property type="molecule type" value="Genomic_DNA"/>
</dbReference>
<name>X0XDS1_9ZZZZ</name>
<organism evidence="1">
    <name type="scientific">marine sediment metagenome</name>
    <dbReference type="NCBI Taxonomy" id="412755"/>
    <lineage>
        <taxon>unclassified sequences</taxon>
        <taxon>metagenomes</taxon>
        <taxon>ecological metagenomes</taxon>
    </lineage>
</organism>
<comment type="caution">
    <text evidence="1">The sequence shown here is derived from an EMBL/GenBank/DDBJ whole genome shotgun (WGS) entry which is preliminary data.</text>
</comment>
<reference evidence="1" key="1">
    <citation type="journal article" date="2014" name="Front. Microbiol.">
        <title>High frequency of phylogenetically diverse reductive dehalogenase-homologous genes in deep subseafloor sedimentary metagenomes.</title>
        <authorList>
            <person name="Kawai M."/>
            <person name="Futagami T."/>
            <person name="Toyoda A."/>
            <person name="Takaki Y."/>
            <person name="Nishi S."/>
            <person name="Hori S."/>
            <person name="Arai W."/>
            <person name="Tsubouchi T."/>
            <person name="Morono Y."/>
            <person name="Uchiyama I."/>
            <person name="Ito T."/>
            <person name="Fujiyama A."/>
            <person name="Inagaki F."/>
            <person name="Takami H."/>
        </authorList>
    </citation>
    <scope>NUCLEOTIDE SEQUENCE</scope>
    <source>
        <strain evidence="1">Expedition CK06-06</strain>
    </source>
</reference>
<sequence length="59" mass="6761">SVSINTEEVSMACFLCQMSRLITAFLCTPYFHATSKVVTINFTQKRIFETFVVYINMQG</sequence>
<protein>
    <submittedName>
        <fullName evidence="1">Uncharacterized protein</fullName>
    </submittedName>
</protein>
<accession>X0XDS1</accession>
<gene>
    <name evidence="1" type="ORF">S01H1_62483</name>
</gene>
<feature type="non-terminal residue" evidence="1">
    <location>
        <position position="1"/>
    </location>
</feature>